<dbReference type="KEGG" id="ajn:BVL33_08825"/>
<dbReference type="RefSeq" id="WP_004954745.1">
    <property type="nucleotide sequence ID" value="NZ_CP019041.1"/>
</dbReference>
<comment type="caution">
    <text evidence="1">The sequence shown here is derived from an EMBL/GenBank/DDBJ whole genome shotgun (WGS) entry which is preliminary data.</text>
</comment>
<reference evidence="1 2" key="1">
    <citation type="submission" date="2018-04" db="EMBL/GenBank/DDBJ databases">
        <title>Acinetobacter junii Genome sequencing and assembly.</title>
        <authorList>
            <person name="Su J."/>
            <person name="Rensing C."/>
            <person name="Mazhar H.S."/>
        </authorList>
    </citation>
    <scope>NUCLEOTIDE SEQUENCE [LARGE SCALE GENOMIC DNA]</scope>
    <source>
        <strain evidence="1 2">SC22</strain>
    </source>
</reference>
<evidence type="ECO:0000313" key="2">
    <source>
        <dbReference type="Proteomes" id="UP000253688"/>
    </source>
</evidence>
<dbReference type="Proteomes" id="UP000253688">
    <property type="component" value="Unassembled WGS sequence"/>
</dbReference>
<evidence type="ECO:0000313" key="1">
    <source>
        <dbReference type="EMBL" id="RBA49906.1"/>
    </source>
</evidence>
<proteinExistence type="predicted"/>
<name>A0A350ED89_ACIJU</name>
<organism evidence="1 2">
    <name type="scientific">Acinetobacter junii</name>
    <dbReference type="NCBI Taxonomy" id="40215"/>
    <lineage>
        <taxon>Bacteria</taxon>
        <taxon>Pseudomonadati</taxon>
        <taxon>Pseudomonadota</taxon>
        <taxon>Gammaproteobacteria</taxon>
        <taxon>Moraxellales</taxon>
        <taxon>Moraxellaceae</taxon>
        <taxon>Acinetobacter</taxon>
    </lineage>
</organism>
<dbReference type="STRING" id="40215.BVL33_08825"/>
<dbReference type="EMBL" id="QEWH01000008">
    <property type="protein sequence ID" value="RBA49906.1"/>
    <property type="molecule type" value="Genomic_DNA"/>
</dbReference>
<dbReference type="AlphaFoldDB" id="A0A350ED89"/>
<gene>
    <name evidence="1" type="ORF">DC346_01480</name>
</gene>
<protein>
    <submittedName>
        <fullName evidence="1">Uncharacterized protein</fullName>
    </submittedName>
</protein>
<sequence>MKVTVEGKFYLPDRVCYVIGFIKKDKPMDAIETKDFSAIAGYTLALLEMDEWINTRPFFYKIKTHYLVDQAIRLEYIIIQ</sequence>
<accession>A0A350ED89</accession>